<protein>
    <submittedName>
        <fullName evidence="2">Uncharacterized protein</fullName>
    </submittedName>
</protein>
<feature type="transmembrane region" description="Helical" evidence="1">
    <location>
        <begin position="241"/>
        <end position="259"/>
    </location>
</feature>
<organism evidence="2 3">
    <name type="scientific">Candidatus Kerfeldbacteria bacterium CG08_land_8_20_14_0_20_42_7</name>
    <dbReference type="NCBI Taxonomy" id="2014245"/>
    <lineage>
        <taxon>Bacteria</taxon>
        <taxon>Candidatus Kerfeldiibacteriota</taxon>
    </lineage>
</organism>
<gene>
    <name evidence="2" type="ORF">COT25_02875</name>
</gene>
<evidence type="ECO:0000313" key="3">
    <source>
        <dbReference type="Proteomes" id="UP000228711"/>
    </source>
</evidence>
<evidence type="ECO:0000313" key="2">
    <source>
        <dbReference type="EMBL" id="PIS41482.1"/>
    </source>
</evidence>
<feature type="transmembrane region" description="Helical" evidence="1">
    <location>
        <begin position="338"/>
        <end position="355"/>
    </location>
</feature>
<reference evidence="3" key="1">
    <citation type="submission" date="2017-09" db="EMBL/GenBank/DDBJ databases">
        <title>Depth-based differentiation of microbial function through sediment-hosted aquifers and enrichment of novel symbionts in the deep terrestrial subsurface.</title>
        <authorList>
            <person name="Probst A.J."/>
            <person name="Ladd B."/>
            <person name="Jarett J.K."/>
            <person name="Geller-Mcgrath D.E."/>
            <person name="Sieber C.M.K."/>
            <person name="Emerson J.B."/>
            <person name="Anantharaman K."/>
            <person name="Thomas B.C."/>
            <person name="Malmstrom R."/>
            <person name="Stieglmeier M."/>
            <person name="Klingl A."/>
            <person name="Woyke T."/>
            <person name="Ryan C.M."/>
            <person name="Banfield J.F."/>
        </authorList>
    </citation>
    <scope>NUCLEOTIDE SEQUENCE [LARGE SCALE GENOMIC DNA]</scope>
</reference>
<comment type="caution">
    <text evidence="2">The sequence shown here is derived from an EMBL/GenBank/DDBJ whole genome shotgun (WGS) entry which is preliminary data.</text>
</comment>
<feature type="transmembrane region" description="Helical" evidence="1">
    <location>
        <begin position="212"/>
        <end position="234"/>
    </location>
</feature>
<keyword evidence="1" id="KW-1133">Transmembrane helix</keyword>
<sequence>MSGWFRFHKAKTDGGQGKATPVSVKNTPKKKSFLWIGGIFFLSVIFLFSPSGAQAISSSSLIITSLGSVAQLAVEFLGKILIAVIDMLVQVAQYNDFGDSAAVNIGWVVTRDLANMLFIVALIVISFGTILQWEQYRYNRLLGKLVITVVIVNFSKAITLFFIDFSQVIMMTFVNAFRDVAAGNLTTGFGIRALLSYADSSTSVDINLTSTVLIYALAIILILVALIVTITLVVVLLRRIISLWIIIILSPLAFISSIMPGGVGSYNAGWWKRLGQEMFVGPALAFFLWLSFSVIFLTSGQGTQETAEVVSFSSDKVALQETEEVQATLSQIGSTKNLFNFIAVIVLLIHSMTIAQQAGGFAGKFASRASGWIDKGGSKLVKGIGKAPKKVADFTGATGVAKRAGFTAADSMLGGLSKLPLVGNRIAVQRGRLSGVRKKSEEQDKRDLANVSKDALMRMANGSAKTERGRALRKGAMESLMDSGDPDDLTEKARMDYRKYIGYKETAKRVENPDNTPILDTQGREQFKLNRNAQDQQGYTRLRSMLKKHPEFWYDGMYQKDKQGRNVTGANGQPLLIKNTALARATEAKFDSELNKFNKVNWIDFDVDAIDAGKSSPEVRRKIYEKFHEQFG</sequence>
<feature type="transmembrane region" description="Helical" evidence="1">
    <location>
        <begin position="279"/>
        <end position="297"/>
    </location>
</feature>
<feature type="transmembrane region" description="Helical" evidence="1">
    <location>
        <begin position="32"/>
        <end position="49"/>
    </location>
</feature>
<name>A0A2H0YUR4_9BACT</name>
<dbReference type="EMBL" id="PEXV01000097">
    <property type="protein sequence ID" value="PIS41482.1"/>
    <property type="molecule type" value="Genomic_DNA"/>
</dbReference>
<feature type="transmembrane region" description="Helical" evidence="1">
    <location>
        <begin position="113"/>
        <end position="133"/>
    </location>
</feature>
<proteinExistence type="predicted"/>
<accession>A0A2H0YUR4</accession>
<dbReference type="Proteomes" id="UP000228711">
    <property type="component" value="Unassembled WGS sequence"/>
</dbReference>
<dbReference type="AlphaFoldDB" id="A0A2H0YUR4"/>
<keyword evidence="1" id="KW-0812">Transmembrane</keyword>
<feature type="transmembrane region" description="Helical" evidence="1">
    <location>
        <begin position="145"/>
        <end position="163"/>
    </location>
</feature>
<evidence type="ECO:0000256" key="1">
    <source>
        <dbReference type="SAM" id="Phobius"/>
    </source>
</evidence>
<keyword evidence="1" id="KW-0472">Membrane</keyword>
<feature type="non-terminal residue" evidence="2">
    <location>
        <position position="632"/>
    </location>
</feature>